<protein>
    <recommendedName>
        <fullName evidence="4">Glycosyl hydrolase catalytic core</fullName>
    </recommendedName>
</protein>
<dbReference type="RefSeq" id="WP_200891967.1">
    <property type="nucleotide sequence ID" value="NZ_JYJB01000006.1"/>
</dbReference>
<dbReference type="EMBL" id="JYJB01000006">
    <property type="protein sequence ID" value="KJL48615.1"/>
    <property type="molecule type" value="Genomic_DNA"/>
</dbReference>
<dbReference type="PROSITE" id="PS51318">
    <property type="entry name" value="TAT"/>
    <property type="match status" value="1"/>
</dbReference>
<keyword evidence="3" id="KW-1185">Reference proteome</keyword>
<feature type="region of interest" description="Disordered" evidence="1">
    <location>
        <begin position="846"/>
        <end position="870"/>
    </location>
</feature>
<dbReference type="STRING" id="273678.RS84_00782"/>
<organism evidence="2 3">
    <name type="scientific">Microbacterium hydrocarbonoxydans</name>
    <dbReference type="NCBI Taxonomy" id="273678"/>
    <lineage>
        <taxon>Bacteria</taxon>
        <taxon>Bacillati</taxon>
        <taxon>Actinomycetota</taxon>
        <taxon>Actinomycetes</taxon>
        <taxon>Micrococcales</taxon>
        <taxon>Microbacteriaceae</taxon>
        <taxon>Microbacterium</taxon>
    </lineage>
</organism>
<evidence type="ECO:0000313" key="2">
    <source>
        <dbReference type="EMBL" id="KJL48615.1"/>
    </source>
</evidence>
<dbReference type="SUPFAM" id="SSF51445">
    <property type="entry name" value="(Trans)glycosidases"/>
    <property type="match status" value="1"/>
</dbReference>
<dbReference type="Proteomes" id="UP000033900">
    <property type="component" value="Unassembled WGS sequence"/>
</dbReference>
<dbReference type="PATRIC" id="fig|273678.4.peg.776"/>
<dbReference type="InterPro" id="IPR017853">
    <property type="entry name" value="GH"/>
</dbReference>
<feature type="compositionally biased region" description="Basic residues" evidence="1">
    <location>
        <begin position="846"/>
        <end position="856"/>
    </location>
</feature>
<dbReference type="Gene3D" id="3.20.20.80">
    <property type="entry name" value="Glycosidases"/>
    <property type="match status" value="1"/>
</dbReference>
<sequence>MSPDPLHLNLSRRHFLGAGILAGALIVLPPSVVSASAAARDVTLTADGIRVVASVGGRIAVYSGSGALLMAGSRFQTKDTVYGTQTSTGGTPSLTSVDGQPAIRMDYTMPASAGGVVVSALIRVQTAQVHLEWTVSGSTTLNPAGFMFSRAVNAPTAPDEYIPTSEWQRDGAGGIPYEVPTGVVYRSSWASGHGLLLLASSRRAWTTATWVHAPGTLVDATSAVTTASLILTEARPASGAAIGRGDGMAVELSTTRPFNVWDAAGDATATVTVTNAGGADEVFALTWWARDDRGTVVTSGTTSLAVASLSASDATITVPLEAEGIVLLEATATSTSGDSAFARTTLAALAPFAYTAGSSSMFGIANYPWLLNAGEQATLDLWQKVGIQWVRIAYDGGPGLPPASYDARGMDHNLELQPDVTATDAVLVAWAETSCTTASAAGASWFEVGNELNRPFNSGDAAPGYVERVLKPVHAARAAQGGTFQLMNNGLAGMDRPWIEAFHAAGGWDLVDGIAFHPGRGNFTPDFIPDGDGGDWSTGATGTYWNFLGGLRQLKELMAEYGEKEIWLTEAYACTRPNAWWNDTYRHAAENVLLSLVLAKAEGVRAVCWYQFFDSYTISPMGASPEDTEYHFGLVNRDLGPKPSLLAYTTAARALDQATFVRWVHLDDGTTHGLLFSTPDGPLTVLWNRADGYILNTEGTRTDWRFPEPEMWQDPWPTKTQVTLPAGPAVTETDSFGRTRQLTTSGGQVQLTIDGAPRIYRGLLLDGADAGPVQTSEGVTVQAIRDEHDAALVVTVQGDAARDTEVRVTTPLGSDRIARLPAGEARSITFRAEGPALASGTASVRTHVRGSGRPHTRSIPYPAFDARPIG</sequence>
<accession>A0A0M2HUM2</accession>
<gene>
    <name evidence="2" type="ORF">RS84_00782</name>
</gene>
<comment type="caution">
    <text evidence="2">The sequence shown here is derived from an EMBL/GenBank/DDBJ whole genome shotgun (WGS) entry which is preliminary data.</text>
</comment>
<dbReference type="InterPro" id="IPR006311">
    <property type="entry name" value="TAT_signal"/>
</dbReference>
<evidence type="ECO:0008006" key="4">
    <source>
        <dbReference type="Google" id="ProtNLM"/>
    </source>
</evidence>
<proteinExistence type="predicted"/>
<evidence type="ECO:0000313" key="3">
    <source>
        <dbReference type="Proteomes" id="UP000033900"/>
    </source>
</evidence>
<evidence type="ECO:0000256" key="1">
    <source>
        <dbReference type="SAM" id="MobiDB-lite"/>
    </source>
</evidence>
<name>A0A0M2HUM2_9MICO</name>
<dbReference type="AlphaFoldDB" id="A0A0M2HUM2"/>
<reference evidence="2 3" key="1">
    <citation type="submission" date="2015-02" db="EMBL/GenBank/DDBJ databases">
        <title>Draft genome sequences of ten Microbacterium spp. with emphasis on heavy metal contaminated environments.</title>
        <authorList>
            <person name="Corretto E."/>
        </authorList>
    </citation>
    <scope>NUCLEOTIDE SEQUENCE [LARGE SCALE GENOMIC DNA]</scope>
    <source>
        <strain evidence="2 3">SA35</strain>
    </source>
</reference>